<dbReference type="STRING" id="521013.SAMN04488567_0238"/>
<evidence type="ECO:0000313" key="2">
    <source>
        <dbReference type="EMBL" id="SDF37724.1"/>
    </source>
</evidence>
<protein>
    <submittedName>
        <fullName evidence="2">Polysaccharide pyruvyl transferase</fullName>
    </submittedName>
</protein>
<dbReference type="GO" id="GO:0016740">
    <property type="term" value="F:transferase activity"/>
    <property type="evidence" value="ECO:0007669"/>
    <property type="project" value="UniProtKB-KW"/>
</dbReference>
<dbReference type="EMBL" id="FNAT01000012">
    <property type="protein sequence ID" value="SDF37724.1"/>
    <property type="molecule type" value="Genomic_DNA"/>
</dbReference>
<dbReference type="Proteomes" id="UP000198922">
    <property type="component" value="Unassembled WGS sequence"/>
</dbReference>
<gene>
    <name evidence="2" type="ORF">SAMN04488567_0238</name>
</gene>
<organism evidence="2 3">
    <name type="scientific">Limimaricola pyoseonensis</name>
    <dbReference type="NCBI Taxonomy" id="521013"/>
    <lineage>
        <taxon>Bacteria</taxon>
        <taxon>Pseudomonadati</taxon>
        <taxon>Pseudomonadota</taxon>
        <taxon>Alphaproteobacteria</taxon>
        <taxon>Rhodobacterales</taxon>
        <taxon>Paracoccaceae</taxon>
        <taxon>Limimaricola</taxon>
    </lineage>
</organism>
<dbReference type="InterPro" id="IPR007345">
    <property type="entry name" value="Polysacch_pyruvyl_Trfase"/>
</dbReference>
<reference evidence="3" key="1">
    <citation type="submission" date="2016-10" db="EMBL/GenBank/DDBJ databases">
        <authorList>
            <person name="Varghese N."/>
            <person name="Submissions S."/>
        </authorList>
    </citation>
    <scope>NUCLEOTIDE SEQUENCE [LARGE SCALE GENOMIC DNA]</scope>
    <source>
        <strain evidence="3">DSM 21424</strain>
    </source>
</reference>
<feature type="domain" description="Polysaccharide pyruvyl transferase" evidence="1">
    <location>
        <begin position="17"/>
        <end position="310"/>
    </location>
</feature>
<name>A0A1G7KKZ8_9RHOB</name>
<accession>A0A1G7KKZ8</accession>
<evidence type="ECO:0000313" key="3">
    <source>
        <dbReference type="Proteomes" id="UP000198922"/>
    </source>
</evidence>
<dbReference type="Pfam" id="PF04230">
    <property type="entry name" value="PS_pyruv_trans"/>
    <property type="match status" value="1"/>
</dbReference>
<proteinExistence type="predicted"/>
<keyword evidence="2" id="KW-0808">Transferase</keyword>
<dbReference type="AlphaFoldDB" id="A0A1G7KKZ8"/>
<dbReference type="RefSeq" id="WP_165612663.1">
    <property type="nucleotide sequence ID" value="NZ_FNAT01000012.1"/>
</dbReference>
<sequence>MNTSKRIGILTLPLEKNTGGILQAYALQSYIELQGVPAEVINYRSWKHSKQYRRFKQAAIGIALLARTRRVGTRGVAESFKENQNFIDQYVNLTGPIYTKRKLEKVISQRYTHVIIGSDQVWRPDYAHNARVYFGDMKLDDGVKISTYAASFGHHYHHKLFSDPKIVKSVKNLEQISVRESQGVSLSKQVFDIQAHHVVDPTLLLGASKYEALLASDNSCEAVQPRILKYVLDNEVLASRIEKKFSEKFENSISETLRGTPTGAVNSEGRKVSPVDWLSEFRRASFVVTDSFHGMIFAFIFKKNFIVLKNRTRGADRFDSFLEKCGLRDRLISDYSSAEVTRLIHTSIDYDSAGNRISGLIEQSKSFLRNVI</sequence>
<keyword evidence="3" id="KW-1185">Reference proteome</keyword>
<evidence type="ECO:0000259" key="1">
    <source>
        <dbReference type="Pfam" id="PF04230"/>
    </source>
</evidence>